<accession>A0AC59YJU4</accession>
<sequence>MGGGGGASSLPAQPRTRLQGNDRGGLGGTAPHHPHQGDQRTLATEAASTKGLGKPLRSLDILRSSPVERKMAIRRLQKMWEGEQTWLPHAWLDTVVGLEVLLASRQTLVVWGMEN</sequence>
<dbReference type="EMBL" id="OX596100">
    <property type="protein sequence ID" value="CAM9732183.1"/>
    <property type="molecule type" value="Genomic_DNA"/>
</dbReference>
<protein>
    <submittedName>
        <fullName evidence="1">Uncharacterized protein</fullName>
    </submittedName>
</protein>
<gene>
    <name evidence="1" type="ORF">MRATA1EN22A_LOCUS6674</name>
</gene>
<evidence type="ECO:0000313" key="1">
    <source>
        <dbReference type="EMBL" id="CAM9732183.1"/>
    </source>
</evidence>
<organism evidence="1 2">
    <name type="scientific">Rangifer tarandus platyrhynchus</name>
    <name type="common">Svalbard reindeer</name>
    <dbReference type="NCBI Taxonomy" id="3082113"/>
    <lineage>
        <taxon>Eukaryota</taxon>
        <taxon>Metazoa</taxon>
        <taxon>Chordata</taxon>
        <taxon>Craniata</taxon>
        <taxon>Vertebrata</taxon>
        <taxon>Euteleostomi</taxon>
        <taxon>Mammalia</taxon>
        <taxon>Eutheria</taxon>
        <taxon>Laurasiatheria</taxon>
        <taxon>Artiodactyla</taxon>
        <taxon>Ruminantia</taxon>
        <taxon>Pecora</taxon>
        <taxon>Cervidae</taxon>
        <taxon>Odocoileinae</taxon>
        <taxon>Rangifer</taxon>
    </lineage>
</organism>
<name>A0AC59YJU4_RANTA</name>
<evidence type="ECO:0000313" key="2">
    <source>
        <dbReference type="Proteomes" id="UP001162501"/>
    </source>
</evidence>
<proteinExistence type="predicted"/>
<reference evidence="1" key="1">
    <citation type="submission" date="2023-05" db="EMBL/GenBank/DDBJ databases">
        <authorList>
            <consortium name="ELIXIR-Norway"/>
        </authorList>
    </citation>
    <scope>NUCLEOTIDE SEQUENCE</scope>
</reference>
<reference evidence="1" key="2">
    <citation type="submission" date="2025-03" db="EMBL/GenBank/DDBJ databases">
        <authorList>
            <consortium name="ELIXIR-Norway"/>
            <consortium name="Elixir Norway"/>
        </authorList>
    </citation>
    <scope>NUCLEOTIDE SEQUENCE</scope>
</reference>
<dbReference type="Proteomes" id="UP001162501">
    <property type="component" value="Chromosome 16"/>
</dbReference>